<proteinExistence type="predicted"/>
<dbReference type="Proteomes" id="UP001354649">
    <property type="component" value="Unassembled WGS sequence"/>
</dbReference>
<accession>A0ABD5JNK2</accession>
<reference evidence="1 2" key="1">
    <citation type="submission" date="2023-11" db="EMBL/GenBank/DDBJ databases">
        <title>30 novel species of actinomycetes from the DSMZ collection.</title>
        <authorList>
            <person name="Nouioui I."/>
        </authorList>
    </citation>
    <scope>NUCLEOTIDE SEQUENCE [LARGE SCALE GENOMIC DNA]</scope>
    <source>
        <strain evidence="1 2">DSM 41602</strain>
    </source>
</reference>
<name>A0ABD5JNK2_9ACTN</name>
<dbReference type="RefSeq" id="WP_125761712.1">
    <property type="nucleotide sequence ID" value="NZ_CP108856.1"/>
</dbReference>
<gene>
    <name evidence="1" type="ORF">V2K49_44785</name>
</gene>
<dbReference type="AlphaFoldDB" id="A0ABD5JNK2"/>
<protein>
    <recommendedName>
        <fullName evidence="3">SnoaL-like domain-containing protein</fullName>
    </recommendedName>
</protein>
<dbReference type="Gene3D" id="3.10.450.50">
    <property type="match status" value="1"/>
</dbReference>
<evidence type="ECO:0000313" key="1">
    <source>
        <dbReference type="EMBL" id="MEE4590015.1"/>
    </source>
</evidence>
<evidence type="ECO:0000313" key="2">
    <source>
        <dbReference type="Proteomes" id="UP001354649"/>
    </source>
</evidence>
<dbReference type="EMBL" id="JAZBJQ010000061">
    <property type="protein sequence ID" value="MEE4590015.1"/>
    <property type="molecule type" value="Genomic_DNA"/>
</dbReference>
<evidence type="ECO:0008006" key="3">
    <source>
        <dbReference type="Google" id="ProtNLM"/>
    </source>
</evidence>
<dbReference type="GeneID" id="97427882"/>
<organism evidence="1 2">
    <name type="scientific">Streptomyces antimycoticus</name>
    <dbReference type="NCBI Taxonomy" id="68175"/>
    <lineage>
        <taxon>Bacteria</taxon>
        <taxon>Bacillati</taxon>
        <taxon>Actinomycetota</taxon>
        <taxon>Actinomycetes</taxon>
        <taxon>Kitasatosporales</taxon>
        <taxon>Streptomycetaceae</taxon>
        <taxon>Streptomyces</taxon>
        <taxon>Streptomyces violaceusniger group</taxon>
    </lineage>
</organism>
<sequence>MTAAQRVIEAFNTLNPDTSIFAPESVTWHSFDESEVPTIPDTFAALRAFRSVSPDFRFNDARCEETDGDLSWARYVLSGTLPDGSTFRAPAALAVITGSDGRVVRLEEFVDQHQVAPLVIALGVAGHNVGDTGQ</sequence>
<comment type="caution">
    <text evidence="1">The sequence shown here is derived from an EMBL/GenBank/DDBJ whole genome shotgun (WGS) entry which is preliminary data.</text>
</comment>
<dbReference type="InterPro" id="IPR032710">
    <property type="entry name" value="NTF2-like_dom_sf"/>
</dbReference>
<dbReference type="SUPFAM" id="SSF54427">
    <property type="entry name" value="NTF2-like"/>
    <property type="match status" value="1"/>
</dbReference>